<evidence type="ECO:0000256" key="3">
    <source>
        <dbReference type="ARBA" id="ARBA00022723"/>
    </source>
</evidence>
<name>A0A317PSE0_9HYPH</name>
<dbReference type="CDD" id="cd07324">
    <property type="entry name" value="M48C_Oma1-like"/>
    <property type="match status" value="1"/>
</dbReference>
<keyword evidence="4" id="KW-0378">Hydrolase</keyword>
<accession>A0A317PSE0</accession>
<dbReference type="GO" id="GO:0046872">
    <property type="term" value="F:metal ion binding"/>
    <property type="evidence" value="ECO:0007669"/>
    <property type="project" value="UniProtKB-KW"/>
</dbReference>
<dbReference type="AlphaFoldDB" id="A0A317PSE0"/>
<sequence>MPHPPAFPFARMKVRFAAHHGLGLGPSGEVILALTTTTFFRRMAAATMMLAMTATSPALAQGRVSVVRDAEIETLLLDYATPVLKAAGLNRNGVEVIIVNDPSFNAFVDGRRIFINTGALMSSEVPNEIIGVIAHEAGHLAGGHQHRLREQMARARTMAIVGGLLGAGAVVAGSVSGNSGGASGGAAIASAAPSMAMRGLLSYRRSEEMNADQAAAKYLSATRQSAKGMLTTFQRFSQSLSLAGVQVDQYQISHPLPRERIALLESLAEASPYFDTADPASLIARHQMMRAKIAAYSGGQAAVSRLFKDRGSLAAKYGDAIATDLGGNSAAALKKLDALVAASPSNPYIHEFRGEVLLKLHKAADAAKAFDKALKLDRSRSGLIRARLGVALLATGDKHQIDRAVDELGRALQSDPDNYAAYLSLSQAYGASGDIGNAELAMAEGNYRAGNVKQAKIFAARAAGKLPPKSPGARRANDILTIGK</sequence>
<dbReference type="Gene3D" id="3.30.2010.10">
    <property type="entry name" value="Metalloproteases ('zincins'), catalytic domain"/>
    <property type="match status" value="1"/>
</dbReference>
<keyword evidence="6" id="KW-0482">Metalloprotease</keyword>
<evidence type="ECO:0000313" key="9">
    <source>
        <dbReference type="Proteomes" id="UP000246352"/>
    </source>
</evidence>
<evidence type="ECO:0000256" key="4">
    <source>
        <dbReference type="ARBA" id="ARBA00022801"/>
    </source>
</evidence>
<dbReference type="PANTHER" id="PTHR22726">
    <property type="entry name" value="METALLOENDOPEPTIDASE OMA1"/>
    <property type="match status" value="1"/>
</dbReference>
<dbReference type="InterPro" id="IPR011990">
    <property type="entry name" value="TPR-like_helical_dom_sf"/>
</dbReference>
<dbReference type="GO" id="GO:0004222">
    <property type="term" value="F:metalloendopeptidase activity"/>
    <property type="evidence" value="ECO:0007669"/>
    <property type="project" value="InterPro"/>
</dbReference>
<evidence type="ECO:0000256" key="6">
    <source>
        <dbReference type="ARBA" id="ARBA00023049"/>
    </source>
</evidence>
<proteinExistence type="predicted"/>
<dbReference type="PANTHER" id="PTHR22726:SF1">
    <property type="entry name" value="METALLOENDOPEPTIDASE OMA1, MITOCHONDRIAL"/>
    <property type="match status" value="1"/>
</dbReference>
<dbReference type="InterPro" id="IPR051156">
    <property type="entry name" value="Mito/Outer_Membr_Metalloprot"/>
</dbReference>
<evidence type="ECO:0000256" key="2">
    <source>
        <dbReference type="ARBA" id="ARBA00022670"/>
    </source>
</evidence>
<evidence type="ECO:0000256" key="5">
    <source>
        <dbReference type="ARBA" id="ARBA00022833"/>
    </source>
</evidence>
<comment type="caution">
    <text evidence="8">The sequence shown here is derived from an EMBL/GenBank/DDBJ whole genome shotgun (WGS) entry which is preliminary data.</text>
</comment>
<keyword evidence="9" id="KW-1185">Reference proteome</keyword>
<organism evidence="8 9">
    <name type="scientific">Hoeflea marina</name>
    <dbReference type="NCBI Taxonomy" id="274592"/>
    <lineage>
        <taxon>Bacteria</taxon>
        <taxon>Pseudomonadati</taxon>
        <taxon>Pseudomonadota</taxon>
        <taxon>Alphaproteobacteria</taxon>
        <taxon>Hyphomicrobiales</taxon>
        <taxon>Rhizobiaceae</taxon>
        <taxon>Hoeflea</taxon>
    </lineage>
</organism>
<dbReference type="InterPro" id="IPR001915">
    <property type="entry name" value="Peptidase_M48"/>
</dbReference>
<evidence type="ECO:0000313" key="8">
    <source>
        <dbReference type="EMBL" id="PWW03524.1"/>
    </source>
</evidence>
<dbReference type="EMBL" id="QGTR01000001">
    <property type="protein sequence ID" value="PWW03524.1"/>
    <property type="molecule type" value="Genomic_DNA"/>
</dbReference>
<dbReference type="GO" id="GO:0051603">
    <property type="term" value="P:proteolysis involved in protein catabolic process"/>
    <property type="evidence" value="ECO:0007669"/>
    <property type="project" value="TreeGrafter"/>
</dbReference>
<evidence type="ECO:0000259" key="7">
    <source>
        <dbReference type="Pfam" id="PF01435"/>
    </source>
</evidence>
<protein>
    <submittedName>
        <fullName evidence="8">Putative Zn-dependent protease</fullName>
    </submittedName>
</protein>
<dbReference type="Proteomes" id="UP000246352">
    <property type="component" value="Unassembled WGS sequence"/>
</dbReference>
<comment type="cofactor">
    <cofactor evidence="1">
        <name>Zn(2+)</name>
        <dbReference type="ChEBI" id="CHEBI:29105"/>
    </cofactor>
</comment>
<reference evidence="8 9" key="1">
    <citation type="submission" date="2018-05" db="EMBL/GenBank/DDBJ databases">
        <title>Genomic Encyclopedia of Type Strains, Phase IV (KMG-IV): sequencing the most valuable type-strain genomes for metagenomic binning, comparative biology and taxonomic classification.</title>
        <authorList>
            <person name="Goeker M."/>
        </authorList>
    </citation>
    <scope>NUCLEOTIDE SEQUENCE [LARGE SCALE GENOMIC DNA]</scope>
    <source>
        <strain evidence="8 9">DSM 16791</strain>
    </source>
</reference>
<dbReference type="Gene3D" id="1.25.40.10">
    <property type="entry name" value="Tetratricopeptide repeat domain"/>
    <property type="match status" value="2"/>
</dbReference>
<gene>
    <name evidence="8" type="ORF">DFR52_101205</name>
</gene>
<dbReference type="GO" id="GO:0016020">
    <property type="term" value="C:membrane"/>
    <property type="evidence" value="ECO:0007669"/>
    <property type="project" value="TreeGrafter"/>
</dbReference>
<keyword evidence="5" id="KW-0862">Zinc</keyword>
<keyword evidence="2 8" id="KW-0645">Protease</keyword>
<dbReference type="Pfam" id="PF01435">
    <property type="entry name" value="Peptidase_M48"/>
    <property type="match status" value="1"/>
</dbReference>
<keyword evidence="3" id="KW-0479">Metal-binding</keyword>
<feature type="domain" description="Peptidase M48" evidence="7">
    <location>
        <begin position="70"/>
        <end position="266"/>
    </location>
</feature>
<dbReference type="SUPFAM" id="SSF48452">
    <property type="entry name" value="TPR-like"/>
    <property type="match status" value="1"/>
</dbReference>
<evidence type="ECO:0000256" key="1">
    <source>
        <dbReference type="ARBA" id="ARBA00001947"/>
    </source>
</evidence>